<feature type="transmembrane region" description="Helical" evidence="1">
    <location>
        <begin position="46"/>
        <end position="78"/>
    </location>
</feature>
<dbReference type="Pfam" id="PF15851">
    <property type="entry name" value="DUF4723"/>
    <property type="match status" value="1"/>
</dbReference>
<dbReference type="KEGG" id="umr:103663344"/>
<evidence type="ECO:0000313" key="2">
    <source>
        <dbReference type="Proteomes" id="UP000261680"/>
    </source>
</evidence>
<keyword evidence="1" id="KW-0472">Membrane</keyword>
<dbReference type="RefSeq" id="XP_040476066.1">
    <property type="nucleotide sequence ID" value="XM_040620132.1"/>
</dbReference>
<dbReference type="OrthoDB" id="9825335at2759"/>
<sequence>MRRIVFSGVFILLCLLSGKLLRKQIKKRENYLRDSRIAVSVEKDLLKIAITTIFFLSLSFSLAGLTSIFPLFFFLLYFGDVEGTICRLCNLSMPFHGCLLDFGTCRTKPGQYCMKQTYARGGIQWYSILGCTETHDDCFKKKSTSSGMRATYCCHRPLCNF</sequence>
<dbReference type="InterPro" id="IPR031710">
    <property type="entry name" value="DUF4723"/>
</dbReference>
<evidence type="ECO:0000313" key="3">
    <source>
        <dbReference type="RefSeq" id="XP_040476066.1"/>
    </source>
</evidence>
<organism evidence="2 3">
    <name type="scientific">Ursus maritimus</name>
    <name type="common">Polar bear</name>
    <name type="synonym">Thalarctos maritimus</name>
    <dbReference type="NCBI Taxonomy" id="29073"/>
    <lineage>
        <taxon>Eukaryota</taxon>
        <taxon>Metazoa</taxon>
        <taxon>Chordata</taxon>
        <taxon>Craniata</taxon>
        <taxon>Vertebrata</taxon>
        <taxon>Euteleostomi</taxon>
        <taxon>Mammalia</taxon>
        <taxon>Eutheria</taxon>
        <taxon>Laurasiatheria</taxon>
        <taxon>Carnivora</taxon>
        <taxon>Caniformia</taxon>
        <taxon>Ursidae</taxon>
        <taxon>Ursus</taxon>
    </lineage>
</organism>
<protein>
    <submittedName>
        <fullName evidence="3">Uncharacterized protein C9orf57 homolog</fullName>
    </submittedName>
</protein>
<dbReference type="GeneID" id="103663344"/>
<accession>A0A8M1EYN3</accession>
<proteinExistence type="predicted"/>
<keyword evidence="1" id="KW-0812">Transmembrane</keyword>
<gene>
    <name evidence="3" type="primary">CUNH9orf57</name>
</gene>
<dbReference type="CTD" id="115869144"/>
<name>A0A8M1EYN3_URSMA</name>
<reference evidence="3" key="1">
    <citation type="submission" date="2025-08" db="UniProtKB">
        <authorList>
            <consortium name="RefSeq"/>
        </authorList>
    </citation>
    <scope>IDENTIFICATION</scope>
    <source>
        <tissue evidence="3">Whole blood</tissue>
    </source>
</reference>
<evidence type="ECO:0000256" key="1">
    <source>
        <dbReference type="SAM" id="Phobius"/>
    </source>
</evidence>
<dbReference type="AlphaFoldDB" id="A0A8M1EYN3"/>
<keyword evidence="1" id="KW-1133">Transmembrane helix</keyword>
<keyword evidence="2" id="KW-1185">Reference proteome</keyword>
<dbReference type="Proteomes" id="UP000261680">
    <property type="component" value="Unplaced"/>
</dbReference>